<keyword evidence="1" id="KW-0812">Transmembrane</keyword>
<evidence type="ECO:0000313" key="2">
    <source>
        <dbReference type="EMBL" id="KAJ4848845.1"/>
    </source>
</evidence>
<dbReference type="EMBL" id="JAKUCV010000788">
    <property type="protein sequence ID" value="KAJ4848845.1"/>
    <property type="molecule type" value="Genomic_DNA"/>
</dbReference>
<name>A0A9Q0GF06_9ROSI</name>
<gene>
    <name evidence="2" type="ORF">Tsubulata_018500</name>
</gene>
<sequence length="111" mass="11849">VGGNCCLILAKAINDRRVNPFRQRIVTLHPNPVTCNTVIDSLSKHGQLPDPGFGSSPPKSSTNGLLGCCTICMSCCICLGAWTLILFSCEFLLGTMDIPMSLGKQIHSSVL</sequence>
<evidence type="ECO:0000256" key="1">
    <source>
        <dbReference type="SAM" id="Phobius"/>
    </source>
</evidence>
<protein>
    <submittedName>
        <fullName evidence="2">Uncharacterized protein</fullName>
    </submittedName>
</protein>
<keyword evidence="3" id="KW-1185">Reference proteome</keyword>
<organism evidence="2 3">
    <name type="scientific">Turnera subulata</name>
    <dbReference type="NCBI Taxonomy" id="218843"/>
    <lineage>
        <taxon>Eukaryota</taxon>
        <taxon>Viridiplantae</taxon>
        <taxon>Streptophyta</taxon>
        <taxon>Embryophyta</taxon>
        <taxon>Tracheophyta</taxon>
        <taxon>Spermatophyta</taxon>
        <taxon>Magnoliopsida</taxon>
        <taxon>eudicotyledons</taxon>
        <taxon>Gunneridae</taxon>
        <taxon>Pentapetalae</taxon>
        <taxon>rosids</taxon>
        <taxon>fabids</taxon>
        <taxon>Malpighiales</taxon>
        <taxon>Passifloraceae</taxon>
        <taxon>Turnera</taxon>
    </lineage>
</organism>
<reference evidence="2" key="2">
    <citation type="journal article" date="2023" name="Plants (Basel)">
        <title>Annotation of the Turnera subulata (Passifloraceae) Draft Genome Reveals the S-Locus Evolved after the Divergence of Turneroideae from Passifloroideae in a Stepwise Manner.</title>
        <authorList>
            <person name="Henning P.M."/>
            <person name="Roalson E.H."/>
            <person name="Mir W."/>
            <person name="McCubbin A.G."/>
            <person name="Shore J.S."/>
        </authorList>
    </citation>
    <scope>NUCLEOTIDE SEQUENCE</scope>
    <source>
        <strain evidence="2">F60SS</strain>
    </source>
</reference>
<comment type="caution">
    <text evidence="2">The sequence shown here is derived from an EMBL/GenBank/DDBJ whole genome shotgun (WGS) entry which is preliminary data.</text>
</comment>
<keyword evidence="1" id="KW-1133">Transmembrane helix</keyword>
<evidence type="ECO:0000313" key="3">
    <source>
        <dbReference type="Proteomes" id="UP001141552"/>
    </source>
</evidence>
<dbReference type="AlphaFoldDB" id="A0A9Q0GF06"/>
<reference evidence="2" key="1">
    <citation type="submission" date="2022-02" db="EMBL/GenBank/DDBJ databases">
        <authorList>
            <person name="Henning P.M."/>
            <person name="McCubbin A.G."/>
            <person name="Shore J.S."/>
        </authorList>
    </citation>
    <scope>NUCLEOTIDE SEQUENCE</scope>
    <source>
        <strain evidence="2">F60SS</strain>
        <tissue evidence="2">Leaves</tissue>
    </source>
</reference>
<proteinExistence type="predicted"/>
<keyword evidence="1" id="KW-0472">Membrane</keyword>
<feature type="transmembrane region" description="Helical" evidence="1">
    <location>
        <begin position="64"/>
        <end position="93"/>
    </location>
</feature>
<feature type="non-terminal residue" evidence="2">
    <location>
        <position position="1"/>
    </location>
</feature>
<accession>A0A9Q0GF06</accession>
<dbReference type="Proteomes" id="UP001141552">
    <property type="component" value="Unassembled WGS sequence"/>
</dbReference>